<gene>
    <name evidence="7" type="ORF">BQ2448_7618</name>
</gene>
<evidence type="ECO:0000313" key="7">
    <source>
        <dbReference type="EMBL" id="SCV74589.1"/>
    </source>
</evidence>
<dbReference type="Proteomes" id="UP000198372">
    <property type="component" value="Unassembled WGS sequence"/>
</dbReference>
<keyword evidence="1" id="KW-0479">Metal-binding</keyword>
<dbReference type="STRING" id="269621.A0A238FP94"/>
<feature type="compositionally biased region" description="Basic residues" evidence="5">
    <location>
        <begin position="1"/>
        <end position="11"/>
    </location>
</feature>
<dbReference type="EMBL" id="FMSP01000023">
    <property type="protein sequence ID" value="SCV74589.1"/>
    <property type="molecule type" value="Genomic_DNA"/>
</dbReference>
<dbReference type="PROSITE" id="PS51083">
    <property type="entry name" value="ZF_HIT"/>
    <property type="match status" value="1"/>
</dbReference>
<dbReference type="InterPro" id="IPR039723">
    <property type="entry name" value="Vps71/ZNHIT1"/>
</dbReference>
<proteinExistence type="predicted"/>
<evidence type="ECO:0000256" key="2">
    <source>
        <dbReference type="ARBA" id="ARBA00022771"/>
    </source>
</evidence>
<evidence type="ECO:0000256" key="3">
    <source>
        <dbReference type="ARBA" id="ARBA00022833"/>
    </source>
</evidence>
<feature type="region of interest" description="Disordered" evidence="5">
    <location>
        <begin position="42"/>
        <end position="96"/>
    </location>
</feature>
<dbReference type="GO" id="GO:0008270">
    <property type="term" value="F:zinc ion binding"/>
    <property type="evidence" value="ECO:0007669"/>
    <property type="project" value="UniProtKB-UniRule"/>
</dbReference>
<sequence>MLQSTLKKKERRQPQRAQLGPNGLGGVPLDMDYVSRRIKRHLNDLERTNYTEPTTGPTAYGAMGSGGTEDDGREKGATPLRDDDVGRDKSGRKKRSMAVRSLLMYRKNLNTLIEESGLSKLPPSTPSYLTASAPPSKRPPLQLCSVCGYKGTYGCMRCGQKYCDMGCRAIHDESRCEKR</sequence>
<keyword evidence="2 4" id="KW-0863">Zinc-finger</keyword>
<feature type="compositionally biased region" description="Basic and acidic residues" evidence="5">
    <location>
        <begin position="70"/>
        <end position="89"/>
    </location>
</feature>
<dbReference type="GO" id="GO:0005634">
    <property type="term" value="C:nucleus"/>
    <property type="evidence" value="ECO:0007669"/>
    <property type="project" value="UniProtKB-ARBA"/>
</dbReference>
<feature type="domain" description="HIT-type" evidence="6">
    <location>
        <begin position="144"/>
        <end position="176"/>
    </location>
</feature>
<dbReference type="GO" id="GO:0006338">
    <property type="term" value="P:chromatin remodeling"/>
    <property type="evidence" value="ECO:0007669"/>
    <property type="project" value="InterPro"/>
</dbReference>
<evidence type="ECO:0000256" key="1">
    <source>
        <dbReference type="ARBA" id="ARBA00022723"/>
    </source>
</evidence>
<dbReference type="AlphaFoldDB" id="A0A238FP94"/>
<name>A0A238FP94_9BASI</name>
<evidence type="ECO:0000313" key="8">
    <source>
        <dbReference type="Proteomes" id="UP000198372"/>
    </source>
</evidence>
<dbReference type="InterPro" id="IPR007529">
    <property type="entry name" value="Znf_HIT"/>
</dbReference>
<dbReference type="PANTHER" id="PTHR13093">
    <property type="entry name" value="ZINC FINGER HIT DOMAIN CONTAINING PROTEIN 1"/>
    <property type="match status" value="1"/>
</dbReference>
<evidence type="ECO:0000256" key="4">
    <source>
        <dbReference type="PROSITE-ProRule" id="PRU00453"/>
    </source>
</evidence>
<reference evidence="8" key="1">
    <citation type="submission" date="2016-09" db="EMBL/GenBank/DDBJ databases">
        <authorList>
            <person name="Jeantristanb JTB J.-T."/>
            <person name="Ricardo R."/>
        </authorList>
    </citation>
    <scope>NUCLEOTIDE SEQUENCE [LARGE SCALE GENOMIC DNA]</scope>
</reference>
<dbReference type="Pfam" id="PF04438">
    <property type="entry name" value="zf-HIT"/>
    <property type="match status" value="1"/>
</dbReference>
<feature type="region of interest" description="Disordered" evidence="5">
    <location>
        <begin position="1"/>
        <end position="29"/>
    </location>
</feature>
<dbReference type="OrthoDB" id="74807at2759"/>
<evidence type="ECO:0000256" key="5">
    <source>
        <dbReference type="SAM" id="MobiDB-lite"/>
    </source>
</evidence>
<organism evidence="7 8">
    <name type="scientific">Microbotryum intermedium</name>
    <dbReference type="NCBI Taxonomy" id="269621"/>
    <lineage>
        <taxon>Eukaryota</taxon>
        <taxon>Fungi</taxon>
        <taxon>Dikarya</taxon>
        <taxon>Basidiomycota</taxon>
        <taxon>Pucciniomycotina</taxon>
        <taxon>Microbotryomycetes</taxon>
        <taxon>Microbotryales</taxon>
        <taxon>Microbotryaceae</taxon>
        <taxon>Microbotryum</taxon>
    </lineage>
</organism>
<keyword evidence="3" id="KW-0862">Zinc</keyword>
<accession>A0A238FP94</accession>
<evidence type="ECO:0000259" key="6">
    <source>
        <dbReference type="PROSITE" id="PS51083"/>
    </source>
</evidence>
<protein>
    <submittedName>
        <fullName evidence="7">BQ2448_7618 protein</fullName>
    </submittedName>
</protein>
<keyword evidence="8" id="KW-1185">Reference proteome</keyword>
<dbReference type="CDD" id="cd21437">
    <property type="entry name" value="zf-HIT_ZNHIT1_like"/>
    <property type="match status" value="1"/>
</dbReference>